<sequence length="196" mass="22813">MEFADEKIAALLNEAEKLEVSNDILAGPVQIGNQYYEFEERAFYDDRVKIYMPKDFDELPESYKKIKYPSSERPEIIKSDEHGVVNITLNRVDNDLEEEWVAELTDGMKAMMKKLNPAYVFYSDGVEAVGEKNIGYLEFKSPALDGFMYNLMFLFEFDGQTVMGTFCCMYKEYTNWRDIAFQIVKTIRVVKGEEQT</sequence>
<keyword evidence="2" id="KW-1185">Reference proteome</keyword>
<accession>A0A917M6Y2</accession>
<protein>
    <submittedName>
        <fullName evidence="1">Uncharacterized protein</fullName>
    </submittedName>
</protein>
<comment type="caution">
    <text evidence="1">The sequence shown here is derived from an EMBL/GenBank/DDBJ whole genome shotgun (WGS) entry which is preliminary data.</text>
</comment>
<dbReference type="EMBL" id="BMHY01000011">
    <property type="protein sequence ID" value="GGG82855.1"/>
    <property type="molecule type" value="Genomic_DNA"/>
</dbReference>
<organism evidence="1 2">
    <name type="scientific">Paenibacillus radicis</name>
    <name type="common">ex Gao et al. 2016</name>
    <dbReference type="NCBI Taxonomy" id="1737354"/>
    <lineage>
        <taxon>Bacteria</taxon>
        <taxon>Bacillati</taxon>
        <taxon>Bacillota</taxon>
        <taxon>Bacilli</taxon>
        <taxon>Bacillales</taxon>
        <taxon>Paenibacillaceae</taxon>
        <taxon>Paenibacillus</taxon>
    </lineage>
</organism>
<dbReference type="Proteomes" id="UP000600247">
    <property type="component" value="Unassembled WGS sequence"/>
</dbReference>
<dbReference type="AlphaFoldDB" id="A0A917M6Y2"/>
<gene>
    <name evidence="1" type="ORF">GCM10010918_45460</name>
</gene>
<name>A0A917M6Y2_9BACL</name>
<evidence type="ECO:0000313" key="2">
    <source>
        <dbReference type="Proteomes" id="UP000600247"/>
    </source>
</evidence>
<proteinExistence type="predicted"/>
<dbReference type="RefSeq" id="WP_188891768.1">
    <property type="nucleotide sequence ID" value="NZ_BMHY01000011.1"/>
</dbReference>
<reference evidence="1 2" key="1">
    <citation type="journal article" date="2014" name="Int. J. Syst. Evol. Microbiol.">
        <title>Complete genome sequence of Corynebacterium casei LMG S-19264T (=DSM 44701T), isolated from a smear-ripened cheese.</title>
        <authorList>
            <consortium name="US DOE Joint Genome Institute (JGI-PGF)"/>
            <person name="Walter F."/>
            <person name="Albersmeier A."/>
            <person name="Kalinowski J."/>
            <person name="Ruckert C."/>
        </authorList>
    </citation>
    <scope>NUCLEOTIDE SEQUENCE [LARGE SCALE GENOMIC DNA]</scope>
    <source>
        <strain evidence="1 2">CGMCC 1.15286</strain>
    </source>
</reference>
<evidence type="ECO:0000313" key="1">
    <source>
        <dbReference type="EMBL" id="GGG82855.1"/>
    </source>
</evidence>